<evidence type="ECO:0000256" key="1">
    <source>
        <dbReference type="SAM" id="Phobius"/>
    </source>
</evidence>
<dbReference type="RefSeq" id="WP_074846349.1">
    <property type="nucleotide sequence ID" value="NZ_BAAACD010000002.1"/>
</dbReference>
<dbReference type="STRING" id="1529.SAMN04487885_12915"/>
<dbReference type="Proteomes" id="UP000182135">
    <property type="component" value="Unassembled WGS sequence"/>
</dbReference>
<dbReference type="EMBL" id="FOOE01000029">
    <property type="protein sequence ID" value="SFG14890.1"/>
    <property type="molecule type" value="Genomic_DNA"/>
</dbReference>
<evidence type="ECO:0000313" key="6">
    <source>
        <dbReference type="Proteomes" id="UP000246114"/>
    </source>
</evidence>
<feature type="domain" description="Anti-sigma factor RsgI-like middle" evidence="2">
    <location>
        <begin position="221"/>
        <end position="323"/>
    </location>
</feature>
<proteinExistence type="predicted"/>
<keyword evidence="1" id="KW-1133">Transmembrane helix</keyword>
<evidence type="ECO:0000259" key="2">
    <source>
        <dbReference type="Pfam" id="PF23750"/>
    </source>
</evidence>
<evidence type="ECO:0000313" key="3">
    <source>
        <dbReference type="EMBL" id="PWL51396.1"/>
    </source>
</evidence>
<accession>A0A1I2PH64</accession>
<keyword evidence="1" id="KW-0812">Transmembrane</keyword>
<dbReference type="Pfam" id="PF23750">
    <property type="entry name" value="RsgI_M"/>
    <property type="match status" value="1"/>
</dbReference>
<sequence>MGVNKKYSFSHAPKLYMLNDNMQDSRKKDVLSFLAELNDFKLNLKSLTSSCPSIKIRNKILNIVFLILEDSRLTAFIHDKKSIPLKKISQMSGELPDFISKYRNYIILYFILLYPTKHTSLRNFLTITENENIPYDNSQTPLMGVVLSVSKNYCIILTSTGAITSVVPTNVEHNDIKIGDIIEGVKTKPLKGKLPLIVGFSLVLALSILIASLVYNNTQSVVVVSISGNLTLRVNSFGKVHEASGGSSSTRKIVKNVKIDNKSLDQALYNILYYSKNNGIIEEGSSINIYITNKSINFSKLETTINFLKGNKINTNINNNGKDEFIDLTSNDVSSSLFNIKGRELSISSLPFIFLS</sequence>
<keyword evidence="1" id="KW-0472">Membrane</keyword>
<protein>
    <recommendedName>
        <fullName evidence="2">Anti-sigma factor RsgI-like middle domain-containing protein</fullName>
    </recommendedName>
</protein>
<dbReference type="GeneID" id="90546012"/>
<dbReference type="Proteomes" id="UP000246114">
    <property type="component" value="Unassembled WGS sequence"/>
</dbReference>
<feature type="transmembrane region" description="Helical" evidence="1">
    <location>
        <begin position="194"/>
        <end position="215"/>
    </location>
</feature>
<dbReference type="InterPro" id="IPR055431">
    <property type="entry name" value="RsgI_M"/>
</dbReference>
<name>A0A1I2PH64_9CLOT</name>
<keyword evidence="5" id="KW-1185">Reference proteome</keyword>
<dbReference type="AlphaFoldDB" id="A0A1I2PH64"/>
<dbReference type="EMBL" id="QAMZ01000056">
    <property type="protein sequence ID" value="PWL51396.1"/>
    <property type="molecule type" value="Genomic_DNA"/>
</dbReference>
<reference evidence="4 5" key="1">
    <citation type="submission" date="2016-10" db="EMBL/GenBank/DDBJ databases">
        <authorList>
            <person name="de Groot N.N."/>
        </authorList>
    </citation>
    <scope>NUCLEOTIDE SEQUENCE [LARGE SCALE GENOMIC DNA]</scope>
    <source>
        <strain evidence="4 5">NLAE-zl-G419</strain>
    </source>
</reference>
<reference evidence="3 6" key="2">
    <citation type="submission" date="2018-03" db="EMBL/GenBank/DDBJ databases">
        <title>The uncultured portion of the human microbiome is neutrally assembled.</title>
        <authorList>
            <person name="Jeraldo P."/>
            <person name="Boardman L."/>
            <person name="White B.A."/>
            <person name="Nelson H."/>
            <person name="Goldenfeld N."/>
            <person name="Chia N."/>
        </authorList>
    </citation>
    <scope>NUCLEOTIDE SEQUENCE [LARGE SCALE GENOMIC DNA]</scope>
    <source>
        <strain evidence="3">CIM:MAG 903</strain>
    </source>
</reference>
<evidence type="ECO:0000313" key="5">
    <source>
        <dbReference type="Proteomes" id="UP000182135"/>
    </source>
</evidence>
<organism evidence="4 5">
    <name type="scientific">Clostridium cadaveris</name>
    <dbReference type="NCBI Taxonomy" id="1529"/>
    <lineage>
        <taxon>Bacteria</taxon>
        <taxon>Bacillati</taxon>
        <taxon>Bacillota</taxon>
        <taxon>Clostridia</taxon>
        <taxon>Eubacteriales</taxon>
        <taxon>Clostridiaceae</taxon>
        <taxon>Clostridium</taxon>
    </lineage>
</organism>
<dbReference type="eggNOG" id="ENOG503373I">
    <property type="taxonomic scope" value="Bacteria"/>
</dbReference>
<gene>
    <name evidence="3" type="ORF">DBY38_14250</name>
    <name evidence="4" type="ORF">SAMN04487885_12915</name>
</gene>
<evidence type="ECO:0000313" key="4">
    <source>
        <dbReference type="EMBL" id="SFG14890.1"/>
    </source>
</evidence>